<evidence type="ECO:0000256" key="1">
    <source>
        <dbReference type="SAM" id="MobiDB-lite"/>
    </source>
</evidence>
<dbReference type="Pfam" id="PF06644">
    <property type="entry name" value="ATP11"/>
    <property type="match status" value="1"/>
</dbReference>
<dbReference type="Proteomes" id="UP001194468">
    <property type="component" value="Unassembled WGS sequence"/>
</dbReference>
<organism evidence="2 3">
    <name type="scientific">Boletus edulis BED1</name>
    <dbReference type="NCBI Taxonomy" id="1328754"/>
    <lineage>
        <taxon>Eukaryota</taxon>
        <taxon>Fungi</taxon>
        <taxon>Dikarya</taxon>
        <taxon>Basidiomycota</taxon>
        <taxon>Agaricomycotina</taxon>
        <taxon>Agaricomycetes</taxon>
        <taxon>Agaricomycetidae</taxon>
        <taxon>Boletales</taxon>
        <taxon>Boletineae</taxon>
        <taxon>Boletaceae</taxon>
        <taxon>Boletoideae</taxon>
        <taxon>Boletus</taxon>
    </lineage>
</organism>
<gene>
    <name evidence="2" type="ORF">L210DRAFT_3726864</name>
</gene>
<dbReference type="GO" id="GO:0065003">
    <property type="term" value="P:protein-containing complex assembly"/>
    <property type="evidence" value="ECO:0007669"/>
    <property type="project" value="InterPro"/>
</dbReference>
<evidence type="ECO:0000313" key="3">
    <source>
        <dbReference type="Proteomes" id="UP001194468"/>
    </source>
</evidence>
<dbReference type="InterPro" id="IPR010591">
    <property type="entry name" value="ATP11"/>
</dbReference>
<sequence length="208" mass="22909">MKFLRPSIQMHPSATSYSLKYADKLQQKAQEKGLGIEELGSQAREEARRKHWRASLLDTKARSNAPEGARTSSVRKDSSPVKATVQMQRDSYYPHIHGSRNKGTGGCYVCASLPLQSYSAMTHVIYTDLSRSHGIVLLRGEERPPLSAIGDGTWGNGSKSRSNQNIGGETGIEFAGSGAHDARNHTPLRWTMHFSFPQKETALIVTPT</sequence>
<feature type="region of interest" description="Disordered" evidence="1">
    <location>
        <begin position="148"/>
        <end position="170"/>
    </location>
</feature>
<comment type="caution">
    <text evidence="2">The sequence shown here is derived from an EMBL/GenBank/DDBJ whole genome shotgun (WGS) entry which is preliminary data.</text>
</comment>
<keyword evidence="3" id="KW-1185">Reference proteome</keyword>
<reference evidence="2" key="2">
    <citation type="journal article" date="2020" name="Nat. Commun.">
        <title>Large-scale genome sequencing of mycorrhizal fungi provides insights into the early evolution of symbiotic traits.</title>
        <authorList>
            <person name="Miyauchi S."/>
            <person name="Kiss E."/>
            <person name="Kuo A."/>
            <person name="Drula E."/>
            <person name="Kohler A."/>
            <person name="Sanchez-Garcia M."/>
            <person name="Morin E."/>
            <person name="Andreopoulos B."/>
            <person name="Barry K.W."/>
            <person name="Bonito G."/>
            <person name="Buee M."/>
            <person name="Carver A."/>
            <person name="Chen C."/>
            <person name="Cichocki N."/>
            <person name="Clum A."/>
            <person name="Culley D."/>
            <person name="Crous P.W."/>
            <person name="Fauchery L."/>
            <person name="Girlanda M."/>
            <person name="Hayes R.D."/>
            <person name="Keri Z."/>
            <person name="LaButti K."/>
            <person name="Lipzen A."/>
            <person name="Lombard V."/>
            <person name="Magnuson J."/>
            <person name="Maillard F."/>
            <person name="Murat C."/>
            <person name="Nolan M."/>
            <person name="Ohm R.A."/>
            <person name="Pangilinan J."/>
            <person name="Pereira M.F."/>
            <person name="Perotto S."/>
            <person name="Peter M."/>
            <person name="Pfister S."/>
            <person name="Riley R."/>
            <person name="Sitrit Y."/>
            <person name="Stielow J.B."/>
            <person name="Szollosi G."/>
            <person name="Zifcakova L."/>
            <person name="Stursova M."/>
            <person name="Spatafora J.W."/>
            <person name="Tedersoo L."/>
            <person name="Vaario L.M."/>
            <person name="Yamada A."/>
            <person name="Yan M."/>
            <person name="Wang P."/>
            <person name="Xu J."/>
            <person name="Bruns T."/>
            <person name="Baldrian P."/>
            <person name="Vilgalys R."/>
            <person name="Dunand C."/>
            <person name="Henrissat B."/>
            <person name="Grigoriev I.V."/>
            <person name="Hibbett D."/>
            <person name="Nagy L.G."/>
            <person name="Martin F.M."/>
        </authorList>
    </citation>
    <scope>NUCLEOTIDE SEQUENCE</scope>
    <source>
        <strain evidence="2">BED1</strain>
    </source>
</reference>
<protein>
    <submittedName>
        <fullName evidence="2">Uncharacterized protein</fullName>
    </submittedName>
</protein>
<proteinExistence type="predicted"/>
<dbReference type="AlphaFoldDB" id="A0AAD4C2I7"/>
<dbReference type="EMBL" id="WHUW01000005">
    <property type="protein sequence ID" value="KAF8446318.1"/>
    <property type="molecule type" value="Genomic_DNA"/>
</dbReference>
<dbReference type="GO" id="GO:0005739">
    <property type="term" value="C:mitochondrion"/>
    <property type="evidence" value="ECO:0007669"/>
    <property type="project" value="InterPro"/>
</dbReference>
<feature type="region of interest" description="Disordered" evidence="1">
    <location>
        <begin position="56"/>
        <end position="97"/>
    </location>
</feature>
<feature type="compositionally biased region" description="Polar residues" evidence="1">
    <location>
        <begin position="156"/>
        <end position="167"/>
    </location>
</feature>
<accession>A0AAD4C2I7</accession>
<reference evidence="2" key="1">
    <citation type="submission" date="2019-10" db="EMBL/GenBank/DDBJ databases">
        <authorList>
            <consortium name="DOE Joint Genome Institute"/>
            <person name="Kuo A."/>
            <person name="Miyauchi S."/>
            <person name="Kiss E."/>
            <person name="Drula E."/>
            <person name="Kohler A."/>
            <person name="Sanchez-Garcia M."/>
            <person name="Andreopoulos B."/>
            <person name="Barry K.W."/>
            <person name="Bonito G."/>
            <person name="Buee M."/>
            <person name="Carver A."/>
            <person name="Chen C."/>
            <person name="Cichocki N."/>
            <person name="Clum A."/>
            <person name="Culley D."/>
            <person name="Crous P.W."/>
            <person name="Fauchery L."/>
            <person name="Girlanda M."/>
            <person name="Hayes R."/>
            <person name="Keri Z."/>
            <person name="LaButti K."/>
            <person name="Lipzen A."/>
            <person name="Lombard V."/>
            <person name="Magnuson J."/>
            <person name="Maillard F."/>
            <person name="Morin E."/>
            <person name="Murat C."/>
            <person name="Nolan M."/>
            <person name="Ohm R."/>
            <person name="Pangilinan J."/>
            <person name="Pereira M."/>
            <person name="Perotto S."/>
            <person name="Peter M."/>
            <person name="Riley R."/>
            <person name="Sitrit Y."/>
            <person name="Stielow B."/>
            <person name="Szollosi G."/>
            <person name="Zifcakova L."/>
            <person name="Stursova M."/>
            <person name="Spatafora J.W."/>
            <person name="Tedersoo L."/>
            <person name="Vaario L.-M."/>
            <person name="Yamada A."/>
            <person name="Yan M."/>
            <person name="Wang P."/>
            <person name="Xu J."/>
            <person name="Bruns T."/>
            <person name="Baldrian P."/>
            <person name="Vilgalys R."/>
            <person name="Henrissat B."/>
            <person name="Grigoriev I.V."/>
            <person name="Hibbett D."/>
            <person name="Nagy L.G."/>
            <person name="Martin F.M."/>
        </authorList>
    </citation>
    <scope>NUCLEOTIDE SEQUENCE</scope>
    <source>
        <strain evidence="2">BED1</strain>
    </source>
</reference>
<name>A0AAD4C2I7_BOLED</name>
<evidence type="ECO:0000313" key="2">
    <source>
        <dbReference type="EMBL" id="KAF8446318.1"/>
    </source>
</evidence>